<feature type="transmembrane region" description="Helical" evidence="5">
    <location>
        <begin position="7"/>
        <end position="25"/>
    </location>
</feature>
<evidence type="ECO:0000256" key="2">
    <source>
        <dbReference type="ARBA" id="ARBA00022692"/>
    </source>
</evidence>
<gene>
    <name evidence="7" type="ORF">KME60_27470</name>
</gene>
<evidence type="ECO:0000259" key="6">
    <source>
        <dbReference type="Pfam" id="PF06305"/>
    </source>
</evidence>
<dbReference type="Pfam" id="PF06305">
    <property type="entry name" value="LapA_dom"/>
    <property type="match status" value="1"/>
</dbReference>
<evidence type="ECO:0000256" key="3">
    <source>
        <dbReference type="ARBA" id="ARBA00022989"/>
    </source>
</evidence>
<keyword evidence="2 5" id="KW-0812">Transmembrane</keyword>
<keyword evidence="3 5" id="KW-1133">Transmembrane helix</keyword>
<evidence type="ECO:0000313" key="8">
    <source>
        <dbReference type="Proteomes" id="UP000729701"/>
    </source>
</evidence>
<sequence length="90" mass="9580">MKTFSSLLVSIVITVWIVAIAIVSVQNAEPISLRFLSFQSIQVPFGLVIAFSAGAGIIAMALLQPLWGIAGSSGRNSSEDDAEFFADDDF</sequence>
<protein>
    <submittedName>
        <fullName evidence="7">LapA family protein</fullName>
    </submittedName>
</protein>
<name>A0A951QS38_9CYAN</name>
<comment type="caution">
    <text evidence="7">The sequence shown here is derived from an EMBL/GenBank/DDBJ whole genome shotgun (WGS) entry which is preliminary data.</text>
</comment>
<dbReference type="EMBL" id="JAHHGZ010000038">
    <property type="protein sequence ID" value="MBW4671061.1"/>
    <property type="molecule type" value="Genomic_DNA"/>
</dbReference>
<evidence type="ECO:0000313" key="7">
    <source>
        <dbReference type="EMBL" id="MBW4671061.1"/>
    </source>
</evidence>
<reference evidence="7" key="2">
    <citation type="journal article" date="2022" name="Microbiol. Resour. Announc.">
        <title>Metagenome Sequencing to Explore Phylogenomics of Terrestrial Cyanobacteria.</title>
        <authorList>
            <person name="Ward R.D."/>
            <person name="Stajich J.E."/>
            <person name="Johansen J.R."/>
            <person name="Huntemann M."/>
            <person name="Clum A."/>
            <person name="Foster B."/>
            <person name="Foster B."/>
            <person name="Roux S."/>
            <person name="Palaniappan K."/>
            <person name="Varghese N."/>
            <person name="Mukherjee S."/>
            <person name="Reddy T.B.K."/>
            <person name="Daum C."/>
            <person name="Copeland A."/>
            <person name="Chen I.A."/>
            <person name="Ivanova N.N."/>
            <person name="Kyrpides N.C."/>
            <person name="Shapiro N."/>
            <person name="Eloe-Fadrosh E.A."/>
            <person name="Pietrasiak N."/>
        </authorList>
    </citation>
    <scope>NUCLEOTIDE SEQUENCE</scope>
    <source>
        <strain evidence="7">GSE-NOS-MK-12-04C</strain>
    </source>
</reference>
<feature type="transmembrane region" description="Helical" evidence="5">
    <location>
        <begin position="45"/>
        <end position="67"/>
    </location>
</feature>
<accession>A0A951QS38</accession>
<evidence type="ECO:0000256" key="5">
    <source>
        <dbReference type="SAM" id="Phobius"/>
    </source>
</evidence>
<dbReference type="AlphaFoldDB" id="A0A951QS38"/>
<feature type="domain" description="Lipopolysaccharide assembly protein A" evidence="6">
    <location>
        <begin position="26"/>
        <end position="63"/>
    </location>
</feature>
<evidence type="ECO:0000256" key="4">
    <source>
        <dbReference type="ARBA" id="ARBA00023136"/>
    </source>
</evidence>
<keyword evidence="1" id="KW-1003">Cell membrane</keyword>
<evidence type="ECO:0000256" key="1">
    <source>
        <dbReference type="ARBA" id="ARBA00022475"/>
    </source>
</evidence>
<proteinExistence type="predicted"/>
<organism evidence="7 8">
    <name type="scientific">Cyanomargarita calcarea GSE-NOS-MK-12-04C</name>
    <dbReference type="NCBI Taxonomy" id="2839659"/>
    <lineage>
        <taxon>Bacteria</taxon>
        <taxon>Bacillati</taxon>
        <taxon>Cyanobacteriota</taxon>
        <taxon>Cyanophyceae</taxon>
        <taxon>Nostocales</taxon>
        <taxon>Cyanomargaritaceae</taxon>
        <taxon>Cyanomargarita</taxon>
    </lineage>
</organism>
<dbReference type="InterPro" id="IPR010445">
    <property type="entry name" value="LapA_dom"/>
</dbReference>
<reference evidence="7" key="1">
    <citation type="submission" date="2021-05" db="EMBL/GenBank/DDBJ databases">
        <authorList>
            <person name="Pietrasiak N."/>
            <person name="Ward R."/>
            <person name="Stajich J.E."/>
            <person name="Kurbessoian T."/>
        </authorList>
    </citation>
    <scope>NUCLEOTIDE SEQUENCE</scope>
    <source>
        <strain evidence="7">GSE-NOS-MK-12-04C</strain>
    </source>
</reference>
<dbReference type="GO" id="GO:0005886">
    <property type="term" value="C:plasma membrane"/>
    <property type="evidence" value="ECO:0007669"/>
    <property type="project" value="InterPro"/>
</dbReference>
<dbReference type="Proteomes" id="UP000729701">
    <property type="component" value="Unassembled WGS sequence"/>
</dbReference>
<keyword evidence="4 5" id="KW-0472">Membrane</keyword>